<dbReference type="Proteomes" id="UP001497522">
    <property type="component" value="Chromosome 19"/>
</dbReference>
<organism evidence="1 2">
    <name type="scientific">Sphagnum jensenii</name>
    <dbReference type="NCBI Taxonomy" id="128206"/>
    <lineage>
        <taxon>Eukaryota</taxon>
        <taxon>Viridiplantae</taxon>
        <taxon>Streptophyta</taxon>
        <taxon>Embryophyta</taxon>
        <taxon>Bryophyta</taxon>
        <taxon>Sphagnophytina</taxon>
        <taxon>Sphagnopsida</taxon>
        <taxon>Sphagnales</taxon>
        <taxon>Sphagnaceae</taxon>
        <taxon>Sphagnum</taxon>
    </lineage>
</organism>
<reference evidence="1" key="1">
    <citation type="submission" date="2024-03" db="EMBL/GenBank/DDBJ databases">
        <authorList>
            <consortium name="ELIXIR-Norway"/>
            <consortium name="Elixir Norway"/>
        </authorList>
    </citation>
    <scope>NUCLEOTIDE SEQUENCE</scope>
</reference>
<proteinExistence type="predicted"/>
<keyword evidence="2" id="KW-1185">Reference proteome</keyword>
<gene>
    <name evidence="1" type="ORF">CSSPJE1EN2_LOCUS12742</name>
</gene>
<accession>A0ABP1B4T4</accession>
<protein>
    <submittedName>
        <fullName evidence="1">Uncharacterized protein</fullName>
    </submittedName>
</protein>
<evidence type="ECO:0000313" key="1">
    <source>
        <dbReference type="EMBL" id="CAK9870005.1"/>
    </source>
</evidence>
<name>A0ABP1B4T4_9BRYO</name>
<sequence>MSDTGLSSIPGKVCSIPIYRSKETTVRSFIHSFTSCCSITTPRRSAGSHQALITLWLPCFCGRGIIFSTLLQANAGELKVLKLQKGQQLQVKVKNISGVGDVCACFWMMLSKCFGRVPRLLLWDVSMLLPRNSHPQIYLLLL</sequence>
<dbReference type="EMBL" id="OZ023720">
    <property type="protein sequence ID" value="CAK9870005.1"/>
    <property type="molecule type" value="Genomic_DNA"/>
</dbReference>
<evidence type="ECO:0000313" key="2">
    <source>
        <dbReference type="Proteomes" id="UP001497522"/>
    </source>
</evidence>